<keyword evidence="4" id="KW-0378">Hydrolase</keyword>
<protein>
    <submittedName>
        <fullName evidence="4">Alpha-amylase family glycosyl hydrolase</fullName>
    </submittedName>
</protein>
<feature type="domain" description="Glycosyl hydrolase family 13 catalytic" evidence="3">
    <location>
        <begin position="21"/>
        <end position="416"/>
    </location>
</feature>
<feature type="region of interest" description="Disordered" evidence="2">
    <location>
        <begin position="381"/>
        <end position="407"/>
    </location>
</feature>
<dbReference type="Gene3D" id="3.90.400.10">
    <property type="entry name" value="Oligo-1,6-glucosidase, Domain 2"/>
    <property type="match status" value="1"/>
</dbReference>
<dbReference type="Gene3D" id="3.20.20.80">
    <property type="entry name" value="Glycosidases"/>
    <property type="match status" value="2"/>
</dbReference>
<evidence type="ECO:0000259" key="3">
    <source>
        <dbReference type="SMART" id="SM00642"/>
    </source>
</evidence>
<dbReference type="InterPro" id="IPR017853">
    <property type="entry name" value="GH"/>
</dbReference>
<dbReference type="SMART" id="SM00642">
    <property type="entry name" value="Aamy"/>
    <property type="match status" value="1"/>
</dbReference>
<dbReference type="EMBL" id="JBHSBB010000050">
    <property type="protein sequence ID" value="MFC4036523.1"/>
    <property type="molecule type" value="Genomic_DNA"/>
</dbReference>
<dbReference type="PANTHER" id="PTHR10357">
    <property type="entry name" value="ALPHA-AMYLASE FAMILY MEMBER"/>
    <property type="match status" value="1"/>
</dbReference>
<organism evidence="4 5">
    <name type="scientific">Streptomyces polygonati</name>
    <dbReference type="NCBI Taxonomy" id="1617087"/>
    <lineage>
        <taxon>Bacteria</taxon>
        <taxon>Bacillati</taxon>
        <taxon>Actinomycetota</taxon>
        <taxon>Actinomycetes</taxon>
        <taxon>Kitasatosporales</taxon>
        <taxon>Streptomycetaceae</taxon>
        <taxon>Streptomyces</taxon>
    </lineage>
</organism>
<evidence type="ECO:0000313" key="4">
    <source>
        <dbReference type="EMBL" id="MFC4036523.1"/>
    </source>
</evidence>
<gene>
    <name evidence="4" type="ORF">ACFO3J_34550</name>
</gene>
<accession>A0ABV8I003</accession>
<comment type="similarity">
    <text evidence="1">Belongs to the glycosyl hydrolase 13 family.</text>
</comment>
<proteinExistence type="inferred from homology"/>
<evidence type="ECO:0000256" key="1">
    <source>
        <dbReference type="ARBA" id="ARBA00008061"/>
    </source>
</evidence>
<keyword evidence="5" id="KW-1185">Reference proteome</keyword>
<evidence type="ECO:0000313" key="5">
    <source>
        <dbReference type="Proteomes" id="UP001595765"/>
    </source>
</evidence>
<reference evidence="5" key="1">
    <citation type="journal article" date="2019" name="Int. J. Syst. Evol. Microbiol.">
        <title>The Global Catalogue of Microorganisms (GCM) 10K type strain sequencing project: providing services to taxonomists for standard genome sequencing and annotation.</title>
        <authorList>
            <consortium name="The Broad Institute Genomics Platform"/>
            <consortium name="The Broad Institute Genome Sequencing Center for Infectious Disease"/>
            <person name="Wu L."/>
            <person name="Ma J."/>
        </authorList>
    </citation>
    <scope>NUCLEOTIDE SEQUENCE [LARGE SCALE GENOMIC DNA]</scope>
    <source>
        <strain evidence="5">CGMCC 4.7237</strain>
    </source>
</reference>
<name>A0ABV8I003_9ACTN</name>
<dbReference type="Proteomes" id="UP001595765">
    <property type="component" value="Unassembled WGS sequence"/>
</dbReference>
<dbReference type="RefSeq" id="WP_386438342.1">
    <property type="nucleotide sequence ID" value="NZ_JBHSBB010000050.1"/>
</dbReference>
<dbReference type="PANTHER" id="PTHR10357:SF179">
    <property type="entry name" value="NEUTRAL AND BASIC AMINO ACID TRANSPORT PROTEIN RBAT"/>
    <property type="match status" value="1"/>
</dbReference>
<dbReference type="Pfam" id="PF00128">
    <property type="entry name" value="Alpha-amylase"/>
    <property type="match status" value="2"/>
</dbReference>
<sequence length="530" mass="58990">MTAPSAPESTPDWLSGAVLYQIYPQSFADSDGDGIGDFPGVLRHLDYLAWLGVDVVWFSPCFASPFADAGYDVADYFTIAPRYGTNEDLRRVVDAARERGIRVMLDLVPGHTSHRHEWFRASAADPEDHRYIWSDRVGSPVSRWIPAPGTRDGYYLANFYPVQPALNFGYARMDPAEPWRQPVDAPGPRANRAALREIMAYWFDQGVAGFRVDMAFSLVKDDPGMVETGRLWTGIRQWIDRAYPDRALIAEWGDPGVSVPAGFHADFFLHFVGDALRSLWDNSQGSHSFRWGTEPCFFAPEGEGSMRPFLDAWRRATTAIGGVGHVALPTANHDFSRLAVGTRTREMIAPVFAFLLTWPTLPTIYFGDEIGMRYVPDAPDVEGADLDDGQRRQGSRTPMQWDGTEGAGFSTADPARFYLPLDPEPDRPNVADSLADPGSLLNQVQRLIALRRAHPALGSTAAVDVLHETYPLVYRRGDDHLIIINPRREPARFTFPSAAELHPLEVRGIAVDGDVMTAEGFSYGVFTRRL</sequence>
<comment type="caution">
    <text evidence="4">The sequence shown here is derived from an EMBL/GenBank/DDBJ whole genome shotgun (WGS) entry which is preliminary data.</text>
</comment>
<dbReference type="GO" id="GO:0016787">
    <property type="term" value="F:hydrolase activity"/>
    <property type="evidence" value="ECO:0007669"/>
    <property type="project" value="UniProtKB-KW"/>
</dbReference>
<dbReference type="InterPro" id="IPR045857">
    <property type="entry name" value="O16G_dom_2"/>
</dbReference>
<evidence type="ECO:0000256" key="2">
    <source>
        <dbReference type="SAM" id="MobiDB-lite"/>
    </source>
</evidence>
<dbReference type="SUPFAM" id="SSF51445">
    <property type="entry name" value="(Trans)glycosidases"/>
    <property type="match status" value="1"/>
</dbReference>
<dbReference type="InterPro" id="IPR006047">
    <property type="entry name" value="GH13_cat_dom"/>
</dbReference>